<comment type="caution">
    <text evidence="1">The sequence shown here is derived from an EMBL/GenBank/DDBJ whole genome shotgun (WGS) entry which is preliminary data.</text>
</comment>
<dbReference type="Proteomes" id="UP000324222">
    <property type="component" value="Unassembled WGS sequence"/>
</dbReference>
<protein>
    <submittedName>
        <fullName evidence="1">Uncharacterized protein</fullName>
    </submittedName>
</protein>
<dbReference type="EMBL" id="VSRR010013271">
    <property type="protein sequence ID" value="MPC55547.1"/>
    <property type="molecule type" value="Genomic_DNA"/>
</dbReference>
<accession>A0A5B7GE08</accession>
<proteinExistence type="predicted"/>
<dbReference type="AlphaFoldDB" id="A0A5B7GE08"/>
<evidence type="ECO:0000313" key="2">
    <source>
        <dbReference type="Proteomes" id="UP000324222"/>
    </source>
</evidence>
<evidence type="ECO:0000313" key="1">
    <source>
        <dbReference type="EMBL" id="MPC55547.1"/>
    </source>
</evidence>
<name>A0A5B7GE08_PORTR</name>
<organism evidence="1 2">
    <name type="scientific">Portunus trituberculatus</name>
    <name type="common">Swimming crab</name>
    <name type="synonym">Neptunus trituberculatus</name>
    <dbReference type="NCBI Taxonomy" id="210409"/>
    <lineage>
        <taxon>Eukaryota</taxon>
        <taxon>Metazoa</taxon>
        <taxon>Ecdysozoa</taxon>
        <taxon>Arthropoda</taxon>
        <taxon>Crustacea</taxon>
        <taxon>Multicrustacea</taxon>
        <taxon>Malacostraca</taxon>
        <taxon>Eumalacostraca</taxon>
        <taxon>Eucarida</taxon>
        <taxon>Decapoda</taxon>
        <taxon>Pleocyemata</taxon>
        <taxon>Brachyura</taxon>
        <taxon>Eubrachyura</taxon>
        <taxon>Portunoidea</taxon>
        <taxon>Portunidae</taxon>
        <taxon>Portuninae</taxon>
        <taxon>Portunus</taxon>
    </lineage>
</organism>
<keyword evidence="2" id="KW-1185">Reference proteome</keyword>
<gene>
    <name evidence="1" type="ORF">E2C01_049487</name>
</gene>
<reference evidence="1 2" key="1">
    <citation type="submission" date="2019-05" db="EMBL/GenBank/DDBJ databases">
        <title>Another draft genome of Portunus trituberculatus and its Hox gene families provides insights of decapod evolution.</title>
        <authorList>
            <person name="Jeong J.-H."/>
            <person name="Song I."/>
            <person name="Kim S."/>
            <person name="Choi T."/>
            <person name="Kim D."/>
            <person name="Ryu S."/>
            <person name="Kim W."/>
        </authorList>
    </citation>
    <scope>NUCLEOTIDE SEQUENCE [LARGE SCALE GENOMIC DNA]</scope>
    <source>
        <tissue evidence="1">Muscle</tissue>
    </source>
</reference>
<sequence length="112" mass="12352">MAAPRVPVPFPSPSLTHPSFLPTHLTYNCIPNDLKSRLPSLLHSSSSSYSLSRPPPRRVAKNEALTSEVRILTRRVLTRGFELSIRGSNLPCQDPRQDATPHNALIVTGMDV</sequence>